<dbReference type="Gene3D" id="3.40.50.1820">
    <property type="entry name" value="alpha/beta hydrolase"/>
    <property type="match status" value="1"/>
</dbReference>
<dbReference type="EMBL" id="RSCE01000008">
    <property type="protein sequence ID" value="RSH80462.1"/>
    <property type="molecule type" value="Genomic_DNA"/>
</dbReference>
<dbReference type="RefSeq" id="XP_028475409.1">
    <property type="nucleotide sequence ID" value="XM_028624337.1"/>
</dbReference>
<dbReference type="OrthoDB" id="408631at2759"/>
<dbReference type="Proteomes" id="UP000279236">
    <property type="component" value="Unassembled WGS sequence"/>
</dbReference>
<dbReference type="SUPFAM" id="SSF53474">
    <property type="entry name" value="alpha/beta-Hydrolases"/>
    <property type="match status" value="1"/>
</dbReference>
<accession>A0A427XNX4</accession>
<dbReference type="PANTHER" id="PTHR45570:SF1">
    <property type="entry name" value="CARBOXYLIC ESTER HYDROLASE"/>
    <property type="match status" value="1"/>
</dbReference>
<name>A0A427XNX4_9TREE</name>
<evidence type="ECO:0000256" key="1">
    <source>
        <dbReference type="SAM" id="SignalP"/>
    </source>
</evidence>
<evidence type="ECO:0000313" key="4">
    <source>
        <dbReference type="Proteomes" id="UP000279236"/>
    </source>
</evidence>
<dbReference type="AlphaFoldDB" id="A0A427XNX4"/>
<organism evidence="3 4">
    <name type="scientific">Apiotrichum porosum</name>
    <dbReference type="NCBI Taxonomy" id="105984"/>
    <lineage>
        <taxon>Eukaryota</taxon>
        <taxon>Fungi</taxon>
        <taxon>Dikarya</taxon>
        <taxon>Basidiomycota</taxon>
        <taxon>Agaricomycotina</taxon>
        <taxon>Tremellomycetes</taxon>
        <taxon>Trichosporonales</taxon>
        <taxon>Trichosporonaceae</taxon>
        <taxon>Apiotrichum</taxon>
    </lineage>
</organism>
<feature type="chain" id="PRO_5019048143" description="Carboxylesterase type B domain-containing protein" evidence="1">
    <location>
        <begin position="18"/>
        <end position="586"/>
    </location>
</feature>
<dbReference type="PANTHER" id="PTHR45570">
    <property type="entry name" value="CARBOXYLIC ESTER HYDROLASE"/>
    <property type="match status" value="1"/>
</dbReference>
<gene>
    <name evidence="3" type="ORF">EHS24_009042</name>
</gene>
<keyword evidence="4" id="KW-1185">Reference proteome</keyword>
<evidence type="ECO:0000259" key="2">
    <source>
        <dbReference type="Pfam" id="PF00135"/>
    </source>
</evidence>
<feature type="signal peptide" evidence="1">
    <location>
        <begin position="1"/>
        <end position="17"/>
    </location>
</feature>
<dbReference type="InterPro" id="IPR002018">
    <property type="entry name" value="CarbesteraseB"/>
</dbReference>
<dbReference type="InterPro" id="IPR029058">
    <property type="entry name" value="AB_hydrolase_fold"/>
</dbReference>
<reference evidence="3 4" key="1">
    <citation type="submission" date="2018-11" db="EMBL/GenBank/DDBJ databases">
        <title>Genome sequence of Apiotrichum porosum DSM 27194.</title>
        <authorList>
            <person name="Aliyu H."/>
            <person name="Gorte O."/>
            <person name="Ochsenreither K."/>
        </authorList>
    </citation>
    <scope>NUCLEOTIDE SEQUENCE [LARGE SCALE GENOMIC DNA]</scope>
    <source>
        <strain evidence="3 4">DSM 27194</strain>
    </source>
</reference>
<protein>
    <recommendedName>
        <fullName evidence="2">Carboxylesterase type B domain-containing protein</fullName>
    </recommendedName>
</protein>
<feature type="domain" description="Carboxylesterase type B" evidence="2">
    <location>
        <begin position="50"/>
        <end position="502"/>
    </location>
</feature>
<evidence type="ECO:0000313" key="3">
    <source>
        <dbReference type="EMBL" id="RSH80462.1"/>
    </source>
</evidence>
<dbReference type="STRING" id="105984.A0A427XNX4"/>
<proteinExistence type="predicted"/>
<dbReference type="Pfam" id="PF00135">
    <property type="entry name" value="COesterase"/>
    <property type="match status" value="1"/>
</dbReference>
<keyword evidence="1" id="KW-0732">Signal</keyword>
<comment type="caution">
    <text evidence="3">The sequence shown here is derived from an EMBL/GenBank/DDBJ whole genome shotgun (WGS) entry which is preliminary data.</text>
</comment>
<dbReference type="GeneID" id="39593585"/>
<sequence>MLKLLTTLLATSMVASASPAALRPRDGCSITWNGTAITGTMDGAACRYTIRYGTAKRWEYPVAATNQSGQDAANFPSMCPQPVADELESALSTPAAQSEDCLFTTIYTPVGSNSTDLPVFVWHHGGDYVEGSESDKGLNGSALASESSMIVAVMQYRVGLLGFVPPSVAPTSADPNFGLRDAILHLEVIRDNVAAVGGNSSRVTVGGQSAGASLIRTMWGAPAAQGLFHGMIIQSDPMNFGTQSAADEAGLQTLAFTNATLTGNCTTFECFQNISITDMMTIETYVISKAFANVTGVPIGETFRPQYYTESLPHDPFNSLFNNASNLAINLTTVPIMITSIKNESGYLIEEFFSSATAGNEALYDYALQSLFGDERAAIVNASGLYPVINGTDGLRQALEIVVTDAAWRCVTRETARRLAGAGATVYLGEWLEGIRYTFGNGSYCTQDGVWCHGTDVYPTFSDGPAGSNTTFETLVRNYWTSFITTGSPASDAQPWTAFTANGTDADVHAIGDGPMATCPADFWGTKVQWDWMLYSSNETGTIGSATTSSATTATSKSAGTVNTVKVPFIGVAVAIAAVGCGALLV</sequence>